<evidence type="ECO:0000256" key="2">
    <source>
        <dbReference type="ARBA" id="ARBA00022491"/>
    </source>
</evidence>
<dbReference type="NCBIfam" id="TIGR01568">
    <property type="entry name" value="A_thal_3678"/>
    <property type="match status" value="1"/>
</dbReference>
<comment type="function">
    <text evidence="6">Transcriptional repressor that regulates multiple aspects of plant growth and development.</text>
</comment>
<dbReference type="InterPro" id="IPR025830">
    <property type="entry name" value="DNA_bnd_dom_ovate"/>
</dbReference>
<feature type="region of interest" description="Disordered" evidence="7">
    <location>
        <begin position="50"/>
        <end position="112"/>
    </location>
</feature>
<comment type="subcellular location">
    <subcellularLocation>
        <location evidence="1 6">Nucleus</location>
    </subcellularLocation>
</comment>
<evidence type="ECO:0000256" key="3">
    <source>
        <dbReference type="ARBA" id="ARBA00023015"/>
    </source>
</evidence>
<dbReference type="GO" id="GO:0003677">
    <property type="term" value="F:DNA binding"/>
    <property type="evidence" value="ECO:0007669"/>
    <property type="project" value="InterPro"/>
</dbReference>
<evidence type="ECO:0000256" key="5">
    <source>
        <dbReference type="ARBA" id="ARBA00023242"/>
    </source>
</evidence>
<dbReference type="PROSITE" id="PS51754">
    <property type="entry name" value="OVATE"/>
    <property type="match status" value="1"/>
</dbReference>
<feature type="compositionally biased region" description="Polar residues" evidence="7">
    <location>
        <begin position="70"/>
        <end position="81"/>
    </location>
</feature>
<dbReference type="Proteomes" id="UP001346149">
    <property type="component" value="Unassembled WGS sequence"/>
</dbReference>
<dbReference type="InterPro" id="IPR038933">
    <property type="entry name" value="Ovate"/>
</dbReference>
<evidence type="ECO:0000259" key="8">
    <source>
        <dbReference type="PROSITE" id="PS51754"/>
    </source>
</evidence>
<keyword evidence="3 6" id="KW-0805">Transcription regulation</keyword>
<dbReference type="EMBL" id="JAXQNO010000015">
    <property type="protein sequence ID" value="KAK4782935.1"/>
    <property type="molecule type" value="Genomic_DNA"/>
</dbReference>
<proteinExistence type="predicted"/>
<evidence type="ECO:0000256" key="1">
    <source>
        <dbReference type="ARBA" id="ARBA00004123"/>
    </source>
</evidence>
<evidence type="ECO:0000256" key="7">
    <source>
        <dbReference type="SAM" id="MobiDB-lite"/>
    </source>
</evidence>
<evidence type="ECO:0000313" key="9">
    <source>
        <dbReference type="EMBL" id="KAK4782935.1"/>
    </source>
</evidence>
<organism evidence="9 10">
    <name type="scientific">Trapa natans</name>
    <name type="common">Water chestnut</name>
    <dbReference type="NCBI Taxonomy" id="22666"/>
    <lineage>
        <taxon>Eukaryota</taxon>
        <taxon>Viridiplantae</taxon>
        <taxon>Streptophyta</taxon>
        <taxon>Embryophyta</taxon>
        <taxon>Tracheophyta</taxon>
        <taxon>Spermatophyta</taxon>
        <taxon>Magnoliopsida</taxon>
        <taxon>eudicotyledons</taxon>
        <taxon>Gunneridae</taxon>
        <taxon>Pentapetalae</taxon>
        <taxon>rosids</taxon>
        <taxon>malvids</taxon>
        <taxon>Myrtales</taxon>
        <taxon>Lythraceae</taxon>
        <taxon>Trapa</taxon>
    </lineage>
</organism>
<evidence type="ECO:0000256" key="6">
    <source>
        <dbReference type="RuleBase" id="RU367028"/>
    </source>
</evidence>
<dbReference type="Pfam" id="PF13724">
    <property type="entry name" value="DNA_binding_2"/>
    <property type="match status" value="1"/>
</dbReference>
<dbReference type="GO" id="GO:0045892">
    <property type="term" value="P:negative regulation of DNA-templated transcription"/>
    <property type="evidence" value="ECO:0007669"/>
    <property type="project" value="UniProtKB-UniRule"/>
</dbReference>
<accession>A0AAN7LL35</accession>
<dbReference type="AlphaFoldDB" id="A0AAN7LL35"/>
<keyword evidence="10" id="KW-1185">Reference proteome</keyword>
<sequence>MGNFRLKLSDMMLSSWFCKLMDVVISSGSDGSNSKMKKTEEHQMENGIPHRFHLHSAPPGTFCHSRRNDNPSTSGSRSDLQYFSAESPPRRLTRHQRTNPRKSSRKKKKPSRVIISSVSAGCNCRATFDSVCAKTEPICPHETELSFSPSPASSAEEPPQRSQSFDQMVWQSTSRSCGANNIFNDAVIGSQETYLEPHIELPSTKPLKFSDMVNNVQRPVVRRREPKKLSLNSPTASARTSGSLKGFPVNSSAVRLLINSDTPRVIGQRKMTTKAGSHSRKMGLPAKSMQDSFAVVKSSADPGREFRESMVEMIVENNMRASNDLEELLACYLSLNSEEYHDVIISVFKQIWLELSYFIRLK</sequence>
<name>A0AAN7LL35_TRANT</name>
<feature type="region of interest" description="Disordered" evidence="7">
    <location>
        <begin position="143"/>
        <end position="165"/>
    </location>
</feature>
<comment type="caution">
    <text evidence="9">The sequence shown here is derived from an EMBL/GenBank/DDBJ whole genome shotgun (WGS) entry which is preliminary data.</text>
</comment>
<dbReference type="Pfam" id="PF04844">
    <property type="entry name" value="Ovate"/>
    <property type="match status" value="1"/>
</dbReference>
<keyword evidence="5 6" id="KW-0539">Nucleus</keyword>
<dbReference type="GO" id="GO:0005634">
    <property type="term" value="C:nucleus"/>
    <property type="evidence" value="ECO:0007669"/>
    <property type="project" value="UniProtKB-SubCell"/>
</dbReference>
<gene>
    <name evidence="9" type="ORF">SAY86_007309</name>
</gene>
<keyword evidence="4 6" id="KW-0804">Transcription</keyword>
<feature type="compositionally biased region" description="Basic residues" evidence="7">
    <location>
        <begin position="91"/>
        <end position="111"/>
    </location>
</feature>
<evidence type="ECO:0000256" key="4">
    <source>
        <dbReference type="ARBA" id="ARBA00023163"/>
    </source>
</evidence>
<evidence type="ECO:0000313" key="10">
    <source>
        <dbReference type="Proteomes" id="UP001346149"/>
    </source>
</evidence>
<dbReference type="InterPro" id="IPR006458">
    <property type="entry name" value="Ovate_C"/>
</dbReference>
<dbReference type="PANTHER" id="PTHR33057:SF151">
    <property type="entry name" value="TRANSCRIPTION REPRESSOR OFP1"/>
    <property type="match status" value="1"/>
</dbReference>
<protein>
    <recommendedName>
        <fullName evidence="6">Transcription repressor</fullName>
    </recommendedName>
    <alternativeName>
        <fullName evidence="6">Ovate family protein</fullName>
    </alternativeName>
</protein>
<keyword evidence="2 6" id="KW-0678">Repressor</keyword>
<reference evidence="9 10" key="1">
    <citation type="journal article" date="2023" name="Hortic Res">
        <title>Pangenome of water caltrop reveals structural variations and asymmetric subgenome divergence after allopolyploidization.</title>
        <authorList>
            <person name="Zhang X."/>
            <person name="Chen Y."/>
            <person name="Wang L."/>
            <person name="Yuan Y."/>
            <person name="Fang M."/>
            <person name="Shi L."/>
            <person name="Lu R."/>
            <person name="Comes H.P."/>
            <person name="Ma Y."/>
            <person name="Chen Y."/>
            <person name="Huang G."/>
            <person name="Zhou Y."/>
            <person name="Zheng Z."/>
            <person name="Qiu Y."/>
        </authorList>
    </citation>
    <scope>NUCLEOTIDE SEQUENCE [LARGE SCALE GENOMIC DNA]</scope>
    <source>
        <strain evidence="9">F231</strain>
    </source>
</reference>
<feature type="domain" description="OVATE" evidence="8">
    <location>
        <begin position="295"/>
        <end position="354"/>
    </location>
</feature>
<dbReference type="PANTHER" id="PTHR33057">
    <property type="entry name" value="TRANSCRIPTION REPRESSOR OFP7-RELATED"/>
    <property type="match status" value="1"/>
</dbReference>
<feature type="compositionally biased region" description="Low complexity" evidence="7">
    <location>
        <begin position="148"/>
        <end position="157"/>
    </location>
</feature>